<reference evidence="1 2" key="1">
    <citation type="submission" date="2017-06" db="EMBL/GenBank/DDBJ databases">
        <authorList>
            <person name="Kim H.J."/>
            <person name="Triplett B.A."/>
        </authorList>
    </citation>
    <scope>NUCLEOTIDE SEQUENCE [LARGE SCALE GENOMIC DNA]</scope>
    <source>
        <strain evidence="1">FRACA_ARgP5</strain>
    </source>
</reference>
<dbReference type="EMBL" id="FZMO01000079">
    <property type="protein sequence ID" value="SNQ47077.1"/>
    <property type="molecule type" value="Genomic_DNA"/>
</dbReference>
<name>A0A2I2KN24_9ACTN</name>
<organism evidence="1 2">
    <name type="scientific">Frankia canadensis</name>
    <dbReference type="NCBI Taxonomy" id="1836972"/>
    <lineage>
        <taxon>Bacteria</taxon>
        <taxon>Bacillati</taxon>
        <taxon>Actinomycetota</taxon>
        <taxon>Actinomycetes</taxon>
        <taxon>Frankiales</taxon>
        <taxon>Frankiaceae</taxon>
        <taxon>Frankia</taxon>
    </lineage>
</organism>
<keyword evidence="2" id="KW-1185">Reference proteome</keyword>
<dbReference type="RefSeq" id="WP_101830984.1">
    <property type="nucleotide sequence ID" value="NZ_FZMO01000079.1"/>
</dbReference>
<sequence>MASIRDEAITAAMEITNPQDKAHQLTTIIRHMLPATSATLVEAAADAARQIVDPARRSAALEALHKATGGQ</sequence>
<proteinExistence type="predicted"/>
<gene>
    <name evidence="1" type="ORF">FRACA_170037</name>
</gene>
<evidence type="ECO:0000313" key="2">
    <source>
        <dbReference type="Proteomes" id="UP000234331"/>
    </source>
</evidence>
<dbReference type="AlphaFoldDB" id="A0A2I2KN24"/>
<accession>A0A2I2KN24</accession>
<protein>
    <submittedName>
        <fullName evidence="1">Uncharacterized protein</fullName>
    </submittedName>
</protein>
<evidence type="ECO:0000313" key="1">
    <source>
        <dbReference type="EMBL" id="SNQ47077.1"/>
    </source>
</evidence>
<dbReference type="Proteomes" id="UP000234331">
    <property type="component" value="Unassembled WGS sequence"/>
</dbReference>